<reference evidence="9 10" key="1">
    <citation type="submission" date="2015-11" db="EMBL/GenBank/DDBJ databases">
        <authorList>
            <person name="Sahl J."/>
            <person name="Wagner D."/>
            <person name="Keim P."/>
        </authorList>
    </citation>
    <scope>NUCLEOTIDE SEQUENCE [LARGE SCALE GENOMIC DNA]</scope>
    <source>
        <strain evidence="9 10">BDU18</strain>
    </source>
</reference>
<dbReference type="InterPro" id="IPR020602">
    <property type="entry name" value="GTP_CycHdrlase_I_dom"/>
</dbReference>
<dbReference type="NCBIfam" id="TIGR00063">
    <property type="entry name" value="folE"/>
    <property type="match status" value="1"/>
</dbReference>
<protein>
    <recommendedName>
        <fullName evidence="6">GTP cyclohydrolase 1</fullName>
        <ecNumber evidence="6">3.5.4.16</ecNumber>
    </recommendedName>
    <alternativeName>
        <fullName evidence="6">GTP cyclohydrolase I</fullName>
        <shortName evidence="6">GTP-CH-I</shortName>
    </alternativeName>
</protein>
<comment type="catalytic activity">
    <reaction evidence="1 6">
        <text>GTP + H2O = 7,8-dihydroneopterin 3'-triphosphate + formate + H(+)</text>
        <dbReference type="Rhea" id="RHEA:17473"/>
        <dbReference type="ChEBI" id="CHEBI:15377"/>
        <dbReference type="ChEBI" id="CHEBI:15378"/>
        <dbReference type="ChEBI" id="CHEBI:15740"/>
        <dbReference type="ChEBI" id="CHEBI:37565"/>
        <dbReference type="ChEBI" id="CHEBI:58462"/>
        <dbReference type="EC" id="3.5.4.16"/>
    </reaction>
</comment>
<accession>A0ABR5T613</accession>
<evidence type="ECO:0000313" key="10">
    <source>
        <dbReference type="Proteomes" id="UP000070255"/>
    </source>
</evidence>
<dbReference type="Pfam" id="PF01227">
    <property type="entry name" value="GTP_cyclohydroI"/>
    <property type="match status" value="1"/>
</dbReference>
<keyword evidence="10" id="KW-1185">Reference proteome</keyword>
<dbReference type="PROSITE" id="PS00860">
    <property type="entry name" value="GTP_CYCLOHYDROL_1_2"/>
    <property type="match status" value="1"/>
</dbReference>
<sequence length="295" mass="32704">MAEMTEMTAQSRACGSARPSFAKANHSARTQRKHETMIDRPQHRRSSRSSEDMAKGKTASKRAAPTVRKAAANKTNETASKQTARNAARKPATLPPATPRPSRDEAEAAVRVLLRWAGDDPAREGLADTPARVVRAYEEFFSGYALEPRDILARTFSEVDGYDEMIVLKDIRFESYCEHHMVPIIGRAHVAYLPNHRVVGISKLARLVDAFAKRLQIQEKMTVQIADTLFDVLQPKGVGVILEAAHQCISTRGIHKPGVEMVTSRMLGTFRTDPTTRREFLSIVANPSSVNLTNT</sequence>
<dbReference type="Gene3D" id="1.10.286.10">
    <property type="match status" value="1"/>
</dbReference>
<dbReference type="InterPro" id="IPR043133">
    <property type="entry name" value="GTP-CH-I_C/QueF"/>
</dbReference>
<comment type="caution">
    <text evidence="9">The sequence shown here is derived from an EMBL/GenBank/DDBJ whole genome shotgun (WGS) entry which is preliminary data.</text>
</comment>
<dbReference type="NCBIfam" id="NF006825">
    <property type="entry name" value="PRK09347.1-2"/>
    <property type="match status" value="1"/>
</dbReference>
<dbReference type="InterPro" id="IPR043134">
    <property type="entry name" value="GTP-CH-I_N"/>
</dbReference>
<dbReference type="HAMAP" id="MF_00223">
    <property type="entry name" value="FolE"/>
    <property type="match status" value="1"/>
</dbReference>
<evidence type="ECO:0000256" key="2">
    <source>
        <dbReference type="ARBA" id="ARBA00005080"/>
    </source>
</evidence>
<evidence type="ECO:0000256" key="5">
    <source>
        <dbReference type="ARBA" id="ARBA00022801"/>
    </source>
</evidence>
<organism evidence="9 10">
    <name type="scientific">Burkholderia savannae</name>
    <dbReference type="NCBI Taxonomy" id="1637837"/>
    <lineage>
        <taxon>Bacteria</taxon>
        <taxon>Pseudomonadati</taxon>
        <taxon>Pseudomonadota</taxon>
        <taxon>Betaproteobacteria</taxon>
        <taxon>Burkholderiales</taxon>
        <taxon>Burkholderiaceae</taxon>
        <taxon>Burkholderia</taxon>
        <taxon>pseudomallei group</taxon>
    </lineage>
</organism>
<keyword evidence="4 6" id="KW-0554">One-carbon metabolism</keyword>
<dbReference type="EC" id="3.5.4.16" evidence="6"/>
<evidence type="ECO:0000256" key="4">
    <source>
        <dbReference type="ARBA" id="ARBA00022563"/>
    </source>
</evidence>
<dbReference type="InterPro" id="IPR001474">
    <property type="entry name" value="GTP_CycHdrlase_I"/>
</dbReference>
<feature type="binding site" evidence="6">
    <location>
        <position position="180"/>
    </location>
    <ligand>
        <name>Zn(2+)</name>
        <dbReference type="ChEBI" id="CHEBI:29105"/>
    </ligand>
</feature>
<comment type="pathway">
    <text evidence="2 6">Cofactor biosynthesis; 7,8-dihydroneopterin triphosphate biosynthesis; 7,8-dihydroneopterin triphosphate from GTP: step 1/1.</text>
</comment>
<keyword evidence="6" id="KW-0547">Nucleotide-binding</keyword>
<evidence type="ECO:0000256" key="7">
    <source>
        <dbReference type="SAM" id="MobiDB-lite"/>
    </source>
</evidence>
<keyword evidence="6" id="KW-0342">GTP-binding</keyword>
<dbReference type="SUPFAM" id="SSF55620">
    <property type="entry name" value="Tetrahydrobiopterin biosynthesis enzymes-like"/>
    <property type="match status" value="1"/>
</dbReference>
<gene>
    <name evidence="6" type="primary">folE</name>
    <name evidence="9" type="ORF">WS72_19945</name>
</gene>
<comment type="similarity">
    <text evidence="3 6">Belongs to the GTP cyclohydrolase I family.</text>
</comment>
<feature type="region of interest" description="Disordered" evidence="7">
    <location>
        <begin position="1"/>
        <end position="106"/>
    </location>
</feature>
<proteinExistence type="inferred from homology"/>
<dbReference type="Proteomes" id="UP000070255">
    <property type="component" value="Unassembled WGS sequence"/>
</dbReference>
<feature type="compositionally biased region" description="Polar residues" evidence="7">
    <location>
        <begin position="73"/>
        <end position="85"/>
    </location>
</feature>
<dbReference type="NCBIfam" id="NF006826">
    <property type="entry name" value="PRK09347.1-3"/>
    <property type="match status" value="1"/>
</dbReference>
<keyword evidence="6" id="KW-0862">Zinc</keyword>
<dbReference type="PANTHER" id="PTHR11109:SF7">
    <property type="entry name" value="GTP CYCLOHYDROLASE 1"/>
    <property type="match status" value="1"/>
</dbReference>
<evidence type="ECO:0000256" key="6">
    <source>
        <dbReference type="HAMAP-Rule" id="MF_00223"/>
    </source>
</evidence>
<dbReference type="PROSITE" id="PS00859">
    <property type="entry name" value="GTP_CYCLOHYDROL_1_1"/>
    <property type="match status" value="1"/>
</dbReference>
<name>A0ABR5T613_9BURK</name>
<evidence type="ECO:0000313" key="9">
    <source>
        <dbReference type="EMBL" id="KWZ37277.1"/>
    </source>
</evidence>
<evidence type="ECO:0000256" key="3">
    <source>
        <dbReference type="ARBA" id="ARBA00008085"/>
    </source>
</evidence>
<dbReference type="EMBL" id="LNJQ01000004">
    <property type="protein sequence ID" value="KWZ37277.1"/>
    <property type="molecule type" value="Genomic_DNA"/>
</dbReference>
<dbReference type="InterPro" id="IPR018234">
    <property type="entry name" value="GTP_CycHdrlase_I_CS"/>
</dbReference>
<evidence type="ECO:0000259" key="8">
    <source>
        <dbReference type="Pfam" id="PF01227"/>
    </source>
</evidence>
<keyword evidence="5 6" id="KW-0378">Hydrolase</keyword>
<feature type="binding site" evidence="6">
    <location>
        <position position="248"/>
    </location>
    <ligand>
        <name>Zn(2+)</name>
        <dbReference type="ChEBI" id="CHEBI:29105"/>
    </ligand>
</feature>
<feature type="binding site" evidence="6">
    <location>
        <position position="177"/>
    </location>
    <ligand>
        <name>Zn(2+)</name>
        <dbReference type="ChEBI" id="CHEBI:29105"/>
    </ligand>
</feature>
<dbReference type="PANTHER" id="PTHR11109">
    <property type="entry name" value="GTP CYCLOHYDROLASE I"/>
    <property type="match status" value="1"/>
</dbReference>
<comment type="subunit">
    <text evidence="6">Homopolymer.</text>
</comment>
<keyword evidence="6" id="KW-0479">Metal-binding</keyword>
<evidence type="ECO:0000256" key="1">
    <source>
        <dbReference type="ARBA" id="ARBA00001052"/>
    </source>
</evidence>
<dbReference type="Gene3D" id="3.30.1130.10">
    <property type="match status" value="1"/>
</dbReference>
<feature type="domain" description="GTP cyclohydrolase I" evidence="8">
    <location>
        <begin position="107"/>
        <end position="284"/>
    </location>
</feature>